<proteinExistence type="inferred from homology"/>
<keyword evidence="2" id="KW-0547">Nucleotide-binding</keyword>
<keyword evidence="6" id="KW-1185">Reference proteome</keyword>
<dbReference type="Pfam" id="PF01018">
    <property type="entry name" value="GTP1_OBG"/>
    <property type="match status" value="1"/>
</dbReference>
<feature type="domain" description="Obg" evidence="4">
    <location>
        <begin position="7"/>
        <end position="131"/>
    </location>
</feature>
<dbReference type="OrthoDB" id="347018at2759"/>
<dbReference type="EMBL" id="LSRX01000289">
    <property type="protein sequence ID" value="OLQ01530.1"/>
    <property type="molecule type" value="Genomic_DNA"/>
</dbReference>
<protein>
    <submittedName>
        <fullName evidence="5">GTPase Obg</fullName>
    </submittedName>
</protein>
<evidence type="ECO:0000259" key="4">
    <source>
        <dbReference type="PROSITE" id="PS51883"/>
    </source>
</evidence>
<evidence type="ECO:0000313" key="6">
    <source>
        <dbReference type="Proteomes" id="UP000186817"/>
    </source>
</evidence>
<evidence type="ECO:0000313" key="5">
    <source>
        <dbReference type="EMBL" id="OLQ01530.1"/>
    </source>
</evidence>
<dbReference type="GO" id="GO:0042254">
    <property type="term" value="P:ribosome biogenesis"/>
    <property type="evidence" value="ECO:0007669"/>
    <property type="project" value="UniProtKB-UniRule"/>
</dbReference>
<dbReference type="PANTHER" id="PTHR11702:SF31">
    <property type="entry name" value="MITOCHONDRIAL RIBOSOME-ASSOCIATED GTPASE 2"/>
    <property type="match status" value="1"/>
</dbReference>
<evidence type="ECO:0000256" key="1">
    <source>
        <dbReference type="ARBA" id="ARBA00007699"/>
    </source>
</evidence>
<reference evidence="5 6" key="1">
    <citation type="submission" date="2016-02" db="EMBL/GenBank/DDBJ databases">
        <title>Genome analysis of coral dinoflagellate symbionts highlights evolutionary adaptations to a symbiotic lifestyle.</title>
        <authorList>
            <person name="Aranda M."/>
            <person name="Li Y."/>
            <person name="Liew Y.J."/>
            <person name="Baumgarten S."/>
            <person name="Simakov O."/>
            <person name="Wilson M."/>
            <person name="Piel J."/>
            <person name="Ashoor H."/>
            <person name="Bougouffa S."/>
            <person name="Bajic V.B."/>
            <person name="Ryu T."/>
            <person name="Ravasi T."/>
            <person name="Bayer T."/>
            <person name="Micklem G."/>
            <person name="Kim H."/>
            <person name="Bhak J."/>
            <person name="Lajeunesse T.C."/>
            <person name="Voolstra C.R."/>
        </authorList>
    </citation>
    <scope>NUCLEOTIDE SEQUENCE [LARGE SCALE GENOMIC DNA]</scope>
    <source>
        <strain evidence="5 6">CCMP2467</strain>
    </source>
</reference>
<dbReference type="PANTHER" id="PTHR11702">
    <property type="entry name" value="DEVELOPMENTALLY REGULATED GTP-BINDING PROTEIN-RELATED"/>
    <property type="match status" value="1"/>
</dbReference>
<dbReference type="SUPFAM" id="SSF82051">
    <property type="entry name" value="Obg GTP-binding protein N-terminal domain"/>
    <property type="match status" value="1"/>
</dbReference>
<dbReference type="GO" id="GO:0003924">
    <property type="term" value="F:GTPase activity"/>
    <property type="evidence" value="ECO:0007669"/>
    <property type="project" value="InterPro"/>
</dbReference>
<dbReference type="Proteomes" id="UP000186817">
    <property type="component" value="Unassembled WGS sequence"/>
</dbReference>
<organism evidence="5 6">
    <name type="scientific">Symbiodinium microadriaticum</name>
    <name type="common">Dinoflagellate</name>
    <name type="synonym">Zooxanthella microadriatica</name>
    <dbReference type="NCBI Taxonomy" id="2951"/>
    <lineage>
        <taxon>Eukaryota</taxon>
        <taxon>Sar</taxon>
        <taxon>Alveolata</taxon>
        <taxon>Dinophyceae</taxon>
        <taxon>Suessiales</taxon>
        <taxon>Symbiodiniaceae</taxon>
        <taxon>Symbiodinium</taxon>
    </lineage>
</organism>
<comment type="similarity">
    <text evidence="1">Belongs to the TRAFAC class OBG-HflX-like GTPase superfamily. OBG GTPase family.</text>
</comment>
<evidence type="ECO:0000256" key="3">
    <source>
        <dbReference type="ARBA" id="ARBA00023134"/>
    </source>
</evidence>
<evidence type="ECO:0000256" key="2">
    <source>
        <dbReference type="ARBA" id="ARBA00022741"/>
    </source>
</evidence>
<dbReference type="InterPro" id="IPR045086">
    <property type="entry name" value="OBG_GTPase"/>
</dbReference>
<comment type="caution">
    <text evidence="5">The sequence shown here is derived from an EMBL/GenBank/DDBJ whole genome shotgun (WGS) entry which is preliminary data.</text>
</comment>
<dbReference type="GO" id="GO:0005525">
    <property type="term" value="F:GTP binding"/>
    <property type="evidence" value="ECO:0007669"/>
    <property type="project" value="UniProtKB-KW"/>
</dbReference>
<dbReference type="PROSITE" id="PS51883">
    <property type="entry name" value="OBG"/>
    <property type="match status" value="1"/>
</dbReference>
<dbReference type="InterPro" id="IPR036726">
    <property type="entry name" value="GTP1_OBG_dom_sf"/>
</dbReference>
<gene>
    <name evidence="5" type="primary">obg</name>
    <name evidence="5" type="ORF">AK812_SmicGene15719</name>
</gene>
<dbReference type="Gene3D" id="2.70.210.12">
    <property type="entry name" value="GTP1/OBG domain"/>
    <property type="match status" value="1"/>
</dbReference>
<sequence>MWNQPGWAFWDVAKIFVKSGKGGNGCKSFHREKHMPNMGPDGGDGGHGGDVFLECAPMSNTLKQLRERVHYSAQNGGVGLGDSMRGADGRDKVIRVPPGTVVYVRERWVPGDDKFGENLPYEQMLIRNEVW</sequence>
<accession>A0A1Q9E286</accession>
<dbReference type="AlphaFoldDB" id="A0A1Q9E286"/>
<name>A0A1Q9E286_SYMMI</name>
<dbReference type="FunFam" id="2.70.210.12:FF:000001">
    <property type="entry name" value="GTPase Obg"/>
    <property type="match status" value="1"/>
</dbReference>
<dbReference type="InterPro" id="IPR006169">
    <property type="entry name" value="GTP1_OBG_dom"/>
</dbReference>
<keyword evidence="3" id="KW-0342">GTP-binding</keyword>